<feature type="transmembrane region" description="Helical" evidence="6">
    <location>
        <begin position="84"/>
        <end position="106"/>
    </location>
</feature>
<comment type="caution">
    <text evidence="8">The sequence shown here is derived from an EMBL/GenBank/DDBJ whole genome shotgun (WGS) entry which is preliminary data.</text>
</comment>
<protein>
    <submittedName>
        <fullName evidence="8">LTA synthase family protein</fullName>
        <ecNumber evidence="8">2.7.8.-</ecNumber>
    </submittedName>
</protein>
<evidence type="ECO:0000256" key="4">
    <source>
        <dbReference type="ARBA" id="ARBA00022989"/>
    </source>
</evidence>
<proteinExistence type="predicted"/>
<comment type="subcellular location">
    <subcellularLocation>
        <location evidence="1">Cell membrane</location>
        <topology evidence="1">Multi-pass membrane protein</topology>
    </subcellularLocation>
</comment>
<dbReference type="EC" id="2.7.8.-" evidence="8"/>
<evidence type="ECO:0000256" key="6">
    <source>
        <dbReference type="SAM" id="Phobius"/>
    </source>
</evidence>
<dbReference type="InterPro" id="IPR012160">
    <property type="entry name" value="LtaS-like"/>
</dbReference>
<dbReference type="CDD" id="cd16015">
    <property type="entry name" value="LTA_synthase"/>
    <property type="match status" value="1"/>
</dbReference>
<dbReference type="PIRSF" id="PIRSF005091">
    <property type="entry name" value="Mmb_sulf_HI1246"/>
    <property type="match status" value="1"/>
</dbReference>
<keyword evidence="2" id="KW-1003">Cell membrane</keyword>
<organism evidence="8 9">
    <name type="scientific">Larkinella bovis</name>
    <dbReference type="NCBI Taxonomy" id="683041"/>
    <lineage>
        <taxon>Bacteria</taxon>
        <taxon>Pseudomonadati</taxon>
        <taxon>Bacteroidota</taxon>
        <taxon>Cytophagia</taxon>
        <taxon>Cytophagales</taxon>
        <taxon>Spirosomataceae</taxon>
        <taxon>Larkinella</taxon>
    </lineage>
</organism>
<dbReference type="Gene3D" id="3.30.1120.80">
    <property type="match status" value="1"/>
</dbReference>
<feature type="transmembrane region" description="Helical" evidence="6">
    <location>
        <begin position="6"/>
        <end position="24"/>
    </location>
</feature>
<keyword evidence="8" id="KW-0808">Transferase</keyword>
<keyword evidence="9" id="KW-1185">Reference proteome</keyword>
<sequence>MDLSTAGYLTLLPALVLTVMPNLLPTKLALLLRSLLSAELFLVSFIAVADLEVFRTWGFHLDSTPLHFLKSPREAAASVASSPLLLLGTVFISLMVGGYSVFNQLLVGFLKQFKPVRWWIASPVLLVATAALIIPIRGGSQLAPMNVSTVYFSPVAFANYAAVTPQWNFIHSCLEQNKYGTNPYIFFPKGEANRTLQALYQPAGNSASLLTTDTPNILFIVWESFTAKSVAALGGRSGITPHFEKLSQEGLFFSQLYASGDRSEKGLIALLSGFPAQATASIMTLPTKAAKLPTLGQKLKTAGYQTSFYYGGETEFANIKSYLYHNRFDRIISKTDFPRNQWNSKWGAHDHVVYNRILSDLGSSSQPFFVTFFTLSSHEPFEVPMPAVFPGDDEESLFLNSLYYADRSLGEFVAQAKKQPWWSNTLIIITADHGHRLPKLSADRKQDFHIPMLWTGGALKAKPQLIDRIGSQTDLAATLLNQLKLNASEFRWSRDLLHPHNRPFAYFAFNNGFGVVQPNRHLIFDNISRQLISSSGTIDQKDLELGEAYEEESYQDFLDK</sequence>
<evidence type="ECO:0000256" key="2">
    <source>
        <dbReference type="ARBA" id="ARBA00022475"/>
    </source>
</evidence>
<dbReference type="PANTHER" id="PTHR47371">
    <property type="entry name" value="LIPOTEICHOIC ACID SYNTHASE"/>
    <property type="match status" value="1"/>
</dbReference>
<feature type="domain" description="Sulfatase N-terminal" evidence="7">
    <location>
        <begin position="215"/>
        <end position="483"/>
    </location>
</feature>
<evidence type="ECO:0000313" key="8">
    <source>
        <dbReference type="EMBL" id="MFC5408363.1"/>
    </source>
</evidence>
<evidence type="ECO:0000313" key="9">
    <source>
        <dbReference type="Proteomes" id="UP001596106"/>
    </source>
</evidence>
<evidence type="ECO:0000256" key="3">
    <source>
        <dbReference type="ARBA" id="ARBA00022692"/>
    </source>
</evidence>
<dbReference type="GO" id="GO:0016740">
    <property type="term" value="F:transferase activity"/>
    <property type="evidence" value="ECO:0007669"/>
    <property type="project" value="UniProtKB-KW"/>
</dbReference>
<evidence type="ECO:0000259" key="7">
    <source>
        <dbReference type="Pfam" id="PF00884"/>
    </source>
</evidence>
<dbReference type="RefSeq" id="WP_379841162.1">
    <property type="nucleotide sequence ID" value="NZ_JBHSMA010000001.1"/>
</dbReference>
<dbReference type="Pfam" id="PF00884">
    <property type="entry name" value="Sulfatase"/>
    <property type="match status" value="1"/>
</dbReference>
<evidence type="ECO:0000256" key="1">
    <source>
        <dbReference type="ARBA" id="ARBA00004651"/>
    </source>
</evidence>
<dbReference type="Proteomes" id="UP001596106">
    <property type="component" value="Unassembled WGS sequence"/>
</dbReference>
<dbReference type="Gene3D" id="3.40.720.10">
    <property type="entry name" value="Alkaline Phosphatase, subunit A"/>
    <property type="match status" value="1"/>
</dbReference>
<dbReference type="SUPFAM" id="SSF53649">
    <property type="entry name" value="Alkaline phosphatase-like"/>
    <property type="match status" value="1"/>
</dbReference>
<feature type="transmembrane region" description="Helical" evidence="6">
    <location>
        <begin position="118"/>
        <end position="136"/>
    </location>
</feature>
<keyword evidence="4 6" id="KW-1133">Transmembrane helix</keyword>
<gene>
    <name evidence="8" type="ORF">ACFPMF_03525</name>
</gene>
<evidence type="ECO:0000256" key="5">
    <source>
        <dbReference type="ARBA" id="ARBA00023136"/>
    </source>
</evidence>
<accession>A0ABW0I752</accession>
<dbReference type="InterPro" id="IPR050448">
    <property type="entry name" value="OpgB/LTA_synthase_biosynth"/>
</dbReference>
<dbReference type="PANTHER" id="PTHR47371:SF3">
    <property type="entry name" value="PHOSPHOGLYCEROL TRANSFERASE I"/>
    <property type="match status" value="1"/>
</dbReference>
<keyword evidence="5 6" id="KW-0472">Membrane</keyword>
<feature type="transmembrane region" description="Helical" evidence="6">
    <location>
        <begin position="31"/>
        <end position="49"/>
    </location>
</feature>
<keyword evidence="3 6" id="KW-0812">Transmembrane</keyword>
<dbReference type="InterPro" id="IPR000917">
    <property type="entry name" value="Sulfatase_N"/>
</dbReference>
<reference evidence="9" key="1">
    <citation type="journal article" date="2019" name="Int. J. Syst. Evol. Microbiol.">
        <title>The Global Catalogue of Microorganisms (GCM) 10K type strain sequencing project: providing services to taxonomists for standard genome sequencing and annotation.</title>
        <authorList>
            <consortium name="The Broad Institute Genomics Platform"/>
            <consortium name="The Broad Institute Genome Sequencing Center for Infectious Disease"/>
            <person name="Wu L."/>
            <person name="Ma J."/>
        </authorList>
    </citation>
    <scope>NUCLEOTIDE SEQUENCE [LARGE SCALE GENOMIC DNA]</scope>
    <source>
        <strain evidence="9">CCUG 55250</strain>
    </source>
</reference>
<name>A0ABW0I752_9BACT</name>
<dbReference type="EMBL" id="JBHSMA010000001">
    <property type="protein sequence ID" value="MFC5408363.1"/>
    <property type="molecule type" value="Genomic_DNA"/>
</dbReference>
<dbReference type="InterPro" id="IPR017850">
    <property type="entry name" value="Alkaline_phosphatase_core_sf"/>
</dbReference>